<dbReference type="Proteomes" id="UP000691718">
    <property type="component" value="Unassembled WGS sequence"/>
</dbReference>
<proteinExistence type="predicted"/>
<evidence type="ECO:0000256" key="1">
    <source>
        <dbReference type="SAM" id="MobiDB-lite"/>
    </source>
</evidence>
<accession>A0A8S3XDN2</accession>
<evidence type="ECO:0000313" key="3">
    <source>
        <dbReference type="Proteomes" id="UP000691718"/>
    </source>
</evidence>
<dbReference type="EMBL" id="CAJQZP010001133">
    <property type="protein sequence ID" value="CAG5019840.1"/>
    <property type="molecule type" value="Genomic_DNA"/>
</dbReference>
<dbReference type="AlphaFoldDB" id="A0A8S3XDN2"/>
<feature type="region of interest" description="Disordered" evidence="1">
    <location>
        <begin position="102"/>
        <end position="143"/>
    </location>
</feature>
<name>A0A8S3XDN2_PARAO</name>
<reference evidence="2" key="1">
    <citation type="submission" date="2021-04" db="EMBL/GenBank/DDBJ databases">
        <authorList>
            <person name="Tunstrom K."/>
        </authorList>
    </citation>
    <scope>NUCLEOTIDE SEQUENCE</scope>
</reference>
<keyword evidence="3" id="KW-1185">Reference proteome</keyword>
<comment type="caution">
    <text evidence="2">The sequence shown here is derived from an EMBL/GenBank/DDBJ whole genome shotgun (WGS) entry which is preliminary data.</text>
</comment>
<organism evidence="2 3">
    <name type="scientific">Parnassius apollo</name>
    <name type="common">Apollo butterfly</name>
    <name type="synonym">Papilio apollo</name>
    <dbReference type="NCBI Taxonomy" id="110799"/>
    <lineage>
        <taxon>Eukaryota</taxon>
        <taxon>Metazoa</taxon>
        <taxon>Ecdysozoa</taxon>
        <taxon>Arthropoda</taxon>
        <taxon>Hexapoda</taxon>
        <taxon>Insecta</taxon>
        <taxon>Pterygota</taxon>
        <taxon>Neoptera</taxon>
        <taxon>Endopterygota</taxon>
        <taxon>Lepidoptera</taxon>
        <taxon>Glossata</taxon>
        <taxon>Ditrysia</taxon>
        <taxon>Papilionoidea</taxon>
        <taxon>Papilionidae</taxon>
        <taxon>Parnassiinae</taxon>
        <taxon>Parnassini</taxon>
        <taxon>Parnassius</taxon>
        <taxon>Parnassius</taxon>
    </lineage>
</organism>
<feature type="compositionally biased region" description="Acidic residues" evidence="1">
    <location>
        <begin position="110"/>
        <end position="120"/>
    </location>
</feature>
<feature type="compositionally biased region" description="Polar residues" evidence="1">
    <location>
        <begin position="127"/>
        <end position="141"/>
    </location>
</feature>
<protein>
    <submittedName>
        <fullName evidence="2">(apollo) hypothetical protein</fullName>
    </submittedName>
</protein>
<gene>
    <name evidence="2" type="ORF">PAPOLLO_LOCUS17150</name>
</gene>
<sequence length="182" mass="20500">MVAPPITLTERYVFSVGILKKKVYNDPITSMDQLRERVQMAAQQILKYYEYHVGDSIDTLQAQDVILQEKTKRLKTVAVSLESIDSVGELVEESVVKLEPLNKSSSSESDYLDVEEETLESEACGENLNTEQTSSAPQSTEETLDIPHADYTTPVPEVIEKCQRRKPDISSTCVLQLQEKMN</sequence>
<evidence type="ECO:0000313" key="2">
    <source>
        <dbReference type="EMBL" id="CAG5019840.1"/>
    </source>
</evidence>
<dbReference type="OrthoDB" id="413361at2759"/>